<dbReference type="AlphaFoldDB" id="A0A136PQD9"/>
<dbReference type="Pfam" id="PF00009">
    <property type="entry name" value="GTP_EFTU"/>
    <property type="match status" value="1"/>
</dbReference>
<dbReference type="InterPro" id="IPR035647">
    <property type="entry name" value="EFG_III/V"/>
</dbReference>
<dbReference type="CDD" id="cd01684">
    <property type="entry name" value="Tet_like_IV"/>
    <property type="match status" value="1"/>
</dbReference>
<evidence type="ECO:0000256" key="2">
    <source>
        <dbReference type="ARBA" id="ARBA00022917"/>
    </source>
</evidence>
<dbReference type="SMART" id="SM00889">
    <property type="entry name" value="EFG_IV"/>
    <property type="match status" value="1"/>
</dbReference>
<name>A0A136PQD9_9ACTN</name>
<dbReference type="InterPro" id="IPR005517">
    <property type="entry name" value="Transl_elong_EFG/EF2_IV"/>
</dbReference>
<dbReference type="RefSeq" id="WP_067367508.1">
    <property type="nucleotide sequence ID" value="NZ_JBIUBN010000004.1"/>
</dbReference>
<sequence>MKTLNVGILAHVDAGKTSLTERLLHTVGVIDEIGRVDDGTTRTDSMALERQRGITIRSAVASFVVGDVTVNLIDTPGHPDFIAEVERVLGLLDGVVLVVSAVEGVQAQTRVLMRTLRRLRLPTVVFVNKVDRAGADPQRVLRDLATRLTPAVVAVGAVHDAGTAAARVEPYPDDDPDHLRRLRDLLTRHDDALLAAYVADESRLTGPRLRAALAEQSRRGLVHPVLPGSAITGVGVPALVAGLTELLPTGDGDPAGPVCGTVFKVDRGPAGERIAYVRMFGGTLRLRDRLPVGAGRTATVTGIELCERGGTVRAEAVPAGRVALLRGLGDARIGDPVGQARPGPTGRHFAPPSLETVVVPQRAADGAALYAALSRLAEEDPLINVRQDPRRREITVSLYGEVQKEVIQALLADGYGLTVDFRETTPVCVERLAGTGAAVELIGVAPNPFLATVGLRVAPAPTGSGVTFRLGVELGSMPPAFFTAVRDTVRETLTQGRYGWQVVDCVVTMTHAGYWARQSHAHGTFDKSMSSTAGDFRNLTPLVLMAALERAGTRVAEPVHRFRLEVPGDVLGDVLPVLARLDAVPSSTLAQGASYLVEGEIPAGRVHAVERRLPALTRGEGSFESTFARHRPVHGVPPVRARWDHDPTDRKEYLLAVARRVDR</sequence>
<dbReference type="PROSITE" id="PS00301">
    <property type="entry name" value="G_TR_1"/>
    <property type="match status" value="1"/>
</dbReference>
<evidence type="ECO:0000256" key="3">
    <source>
        <dbReference type="ARBA" id="ARBA00023134"/>
    </source>
</evidence>
<protein>
    <submittedName>
        <fullName evidence="5">GTP-binding protein</fullName>
    </submittedName>
</protein>
<dbReference type="PRINTS" id="PR00315">
    <property type="entry name" value="ELONGATNFCT"/>
</dbReference>
<dbReference type="Pfam" id="PF14492">
    <property type="entry name" value="EFG_III"/>
    <property type="match status" value="1"/>
</dbReference>
<dbReference type="Gene3D" id="2.40.30.10">
    <property type="entry name" value="Translation factors"/>
    <property type="match status" value="1"/>
</dbReference>
<keyword evidence="2" id="KW-0648">Protein biosynthesis</keyword>
<dbReference type="SUPFAM" id="SSF54980">
    <property type="entry name" value="EF-G C-terminal domain-like"/>
    <property type="match status" value="2"/>
</dbReference>
<reference evidence="5 6" key="1">
    <citation type="submission" date="2016-01" db="EMBL/GenBank/DDBJ databases">
        <title>Whole genome sequence and analysis of Micromonospora rosaria DSM 803, which can produce antibacterial substance rosamicin.</title>
        <authorList>
            <person name="Yang H."/>
            <person name="He X."/>
            <person name="Zhu D."/>
        </authorList>
    </citation>
    <scope>NUCLEOTIDE SEQUENCE [LARGE SCALE GENOMIC DNA]</scope>
    <source>
        <strain evidence="5 6">DSM 803</strain>
    </source>
</reference>
<dbReference type="InterPro" id="IPR005225">
    <property type="entry name" value="Small_GTP-bd"/>
</dbReference>
<proteinExistence type="predicted"/>
<dbReference type="InterPro" id="IPR009000">
    <property type="entry name" value="Transl_B-barrel_sf"/>
</dbReference>
<dbReference type="InterPro" id="IPR041095">
    <property type="entry name" value="EFG_II"/>
</dbReference>
<dbReference type="InterPro" id="IPR031157">
    <property type="entry name" value="G_TR_CS"/>
</dbReference>
<dbReference type="PANTHER" id="PTHR43261:SF1">
    <property type="entry name" value="RIBOSOME-RELEASING FACTOR 2, MITOCHONDRIAL"/>
    <property type="match status" value="1"/>
</dbReference>
<evidence type="ECO:0000313" key="6">
    <source>
        <dbReference type="Proteomes" id="UP000070620"/>
    </source>
</evidence>
<dbReference type="Pfam" id="PF03764">
    <property type="entry name" value="EFG_IV"/>
    <property type="match status" value="1"/>
</dbReference>
<dbReference type="SUPFAM" id="SSF54211">
    <property type="entry name" value="Ribosomal protein S5 domain 2-like"/>
    <property type="match status" value="1"/>
</dbReference>
<dbReference type="Pfam" id="PF00679">
    <property type="entry name" value="EFG_C"/>
    <property type="match status" value="1"/>
</dbReference>
<dbReference type="PROSITE" id="PS51722">
    <property type="entry name" value="G_TR_2"/>
    <property type="match status" value="1"/>
</dbReference>
<evidence type="ECO:0000313" key="5">
    <source>
        <dbReference type="EMBL" id="KXK60631.1"/>
    </source>
</evidence>
<dbReference type="PRINTS" id="PR01037">
    <property type="entry name" value="TCRTETOQM"/>
</dbReference>
<dbReference type="GO" id="GO:0032790">
    <property type="term" value="P:ribosome disassembly"/>
    <property type="evidence" value="ECO:0007669"/>
    <property type="project" value="TreeGrafter"/>
</dbReference>
<dbReference type="InterPro" id="IPR000795">
    <property type="entry name" value="T_Tr_GTP-bd_dom"/>
</dbReference>
<dbReference type="OrthoDB" id="9801472at2"/>
<dbReference type="InterPro" id="IPR027417">
    <property type="entry name" value="P-loop_NTPase"/>
</dbReference>
<accession>A0A136PQD9</accession>
<dbReference type="SUPFAM" id="SSF50447">
    <property type="entry name" value="Translation proteins"/>
    <property type="match status" value="1"/>
</dbReference>
<evidence type="ECO:0000256" key="1">
    <source>
        <dbReference type="ARBA" id="ARBA00022741"/>
    </source>
</evidence>
<dbReference type="Gene3D" id="3.40.50.300">
    <property type="entry name" value="P-loop containing nucleotide triphosphate hydrolases"/>
    <property type="match status" value="1"/>
</dbReference>
<dbReference type="NCBIfam" id="TIGR00231">
    <property type="entry name" value="small_GTP"/>
    <property type="match status" value="1"/>
</dbReference>
<dbReference type="InterPro" id="IPR020568">
    <property type="entry name" value="Ribosomal_Su5_D2-typ_SF"/>
</dbReference>
<evidence type="ECO:0000259" key="4">
    <source>
        <dbReference type="PROSITE" id="PS51722"/>
    </source>
</evidence>
<dbReference type="InterPro" id="IPR000640">
    <property type="entry name" value="EFG_V-like"/>
</dbReference>
<dbReference type="SUPFAM" id="SSF52540">
    <property type="entry name" value="P-loop containing nucleoside triphosphate hydrolases"/>
    <property type="match status" value="1"/>
</dbReference>
<dbReference type="GO" id="GO:0005525">
    <property type="term" value="F:GTP binding"/>
    <property type="evidence" value="ECO:0007669"/>
    <property type="project" value="UniProtKB-KW"/>
</dbReference>
<dbReference type="Proteomes" id="UP000070620">
    <property type="component" value="Unassembled WGS sequence"/>
</dbReference>
<gene>
    <name evidence="5" type="ORF">AWW66_17890</name>
</gene>
<dbReference type="EMBL" id="LRQV01000064">
    <property type="protein sequence ID" value="KXK60631.1"/>
    <property type="molecule type" value="Genomic_DNA"/>
</dbReference>
<comment type="caution">
    <text evidence="5">The sequence shown here is derived from an EMBL/GenBank/DDBJ whole genome shotgun (WGS) entry which is preliminary data.</text>
</comment>
<keyword evidence="1" id="KW-0547">Nucleotide-binding</keyword>
<keyword evidence="3" id="KW-0342">GTP-binding</keyword>
<dbReference type="PANTHER" id="PTHR43261">
    <property type="entry name" value="TRANSLATION ELONGATION FACTOR G-RELATED"/>
    <property type="match status" value="1"/>
</dbReference>
<organism evidence="5 6">
    <name type="scientific">Micromonospora rosaria</name>
    <dbReference type="NCBI Taxonomy" id="47874"/>
    <lineage>
        <taxon>Bacteria</taxon>
        <taxon>Bacillati</taxon>
        <taxon>Actinomycetota</taxon>
        <taxon>Actinomycetes</taxon>
        <taxon>Micromonosporales</taxon>
        <taxon>Micromonosporaceae</taxon>
        <taxon>Micromonospora</taxon>
    </lineage>
</organism>
<dbReference type="GO" id="GO:0003924">
    <property type="term" value="F:GTPase activity"/>
    <property type="evidence" value="ECO:0007669"/>
    <property type="project" value="InterPro"/>
</dbReference>
<dbReference type="GO" id="GO:0006412">
    <property type="term" value="P:translation"/>
    <property type="evidence" value="ECO:0007669"/>
    <property type="project" value="UniProtKB-KW"/>
</dbReference>
<dbReference type="Gene3D" id="3.30.70.870">
    <property type="entry name" value="Elongation Factor G (Translational Gtpase), domain 3"/>
    <property type="match status" value="1"/>
</dbReference>
<keyword evidence="6" id="KW-1185">Reference proteome</keyword>
<feature type="domain" description="Tr-type G" evidence="4">
    <location>
        <begin position="1"/>
        <end position="251"/>
    </location>
</feature>
<dbReference type="InterPro" id="IPR014721">
    <property type="entry name" value="Ribsml_uS5_D2-typ_fold_subgr"/>
</dbReference>
<dbReference type="Gene3D" id="3.30.230.10">
    <property type="match status" value="1"/>
</dbReference>